<evidence type="ECO:0000313" key="2">
    <source>
        <dbReference type="Proteomes" id="UP000054893"/>
    </source>
</evidence>
<dbReference type="Proteomes" id="UP000054893">
    <property type="component" value="Unassembled WGS sequence"/>
</dbReference>
<dbReference type="AlphaFoldDB" id="A0A158HG93"/>
<protein>
    <submittedName>
        <fullName evidence="1">Uncharacterized protein</fullName>
    </submittedName>
</protein>
<gene>
    <name evidence="1" type="ORF">AWB64_04606</name>
</gene>
<proteinExistence type="predicted"/>
<name>A0A158HG93_CABSO</name>
<organism evidence="1 2">
    <name type="scientific">Caballeronia sordidicola</name>
    <name type="common">Burkholderia sordidicola</name>
    <dbReference type="NCBI Taxonomy" id="196367"/>
    <lineage>
        <taxon>Bacteria</taxon>
        <taxon>Pseudomonadati</taxon>
        <taxon>Pseudomonadota</taxon>
        <taxon>Betaproteobacteria</taxon>
        <taxon>Burkholderiales</taxon>
        <taxon>Burkholderiaceae</taxon>
        <taxon>Caballeronia</taxon>
    </lineage>
</organism>
<dbReference type="EMBL" id="FCOC02000017">
    <property type="protein sequence ID" value="SAL43402.1"/>
    <property type="molecule type" value="Genomic_DNA"/>
</dbReference>
<sequence>MKVFPVSPGGRLSGIHPSLLSLVLRAIPPHLATERAISPIDIDMLFGVD</sequence>
<reference evidence="1 2" key="1">
    <citation type="submission" date="2016-01" db="EMBL/GenBank/DDBJ databases">
        <authorList>
            <person name="Oliw E.H."/>
        </authorList>
    </citation>
    <scope>NUCLEOTIDE SEQUENCE [LARGE SCALE GENOMIC DNA]</scope>
    <source>
        <strain evidence="1">LMG 22029</strain>
    </source>
</reference>
<accession>A0A158HG93</accession>
<evidence type="ECO:0000313" key="1">
    <source>
        <dbReference type="EMBL" id="SAL43402.1"/>
    </source>
</evidence>